<gene>
    <name evidence="8" type="ORF">SAMN04489713_105364</name>
</gene>
<feature type="transmembrane region" description="Helical" evidence="6">
    <location>
        <begin position="316"/>
        <end position="341"/>
    </location>
</feature>
<accession>A0A1I5GR89</accession>
<dbReference type="eggNOG" id="COG0531">
    <property type="taxonomic scope" value="Bacteria"/>
</dbReference>
<dbReference type="Pfam" id="PF00324">
    <property type="entry name" value="AA_permease"/>
    <property type="match status" value="1"/>
</dbReference>
<feature type="transmembrane region" description="Helical" evidence="6">
    <location>
        <begin position="220"/>
        <end position="241"/>
    </location>
</feature>
<feature type="transmembrane region" description="Helical" evidence="6">
    <location>
        <begin position="112"/>
        <end position="140"/>
    </location>
</feature>
<keyword evidence="2 6" id="KW-0812">Transmembrane</keyword>
<evidence type="ECO:0000256" key="5">
    <source>
        <dbReference type="SAM" id="MobiDB-lite"/>
    </source>
</evidence>
<dbReference type="InterPro" id="IPR050367">
    <property type="entry name" value="APC_superfamily"/>
</dbReference>
<dbReference type="PANTHER" id="PTHR42770:SF16">
    <property type="entry name" value="AMINO ACID PERMEASE"/>
    <property type="match status" value="1"/>
</dbReference>
<feature type="transmembrane region" description="Helical" evidence="6">
    <location>
        <begin position="392"/>
        <end position="419"/>
    </location>
</feature>
<dbReference type="Gene3D" id="1.20.1740.10">
    <property type="entry name" value="Amino acid/polyamine transporter I"/>
    <property type="match status" value="1"/>
</dbReference>
<feature type="transmembrane region" description="Helical" evidence="6">
    <location>
        <begin position="462"/>
        <end position="485"/>
    </location>
</feature>
<protein>
    <submittedName>
        <fullName evidence="8">Amino acid transporter</fullName>
    </submittedName>
</protein>
<feature type="transmembrane region" description="Helical" evidence="6">
    <location>
        <begin position="431"/>
        <end position="450"/>
    </location>
</feature>
<keyword evidence="3 6" id="KW-1133">Transmembrane helix</keyword>
<dbReference type="GO" id="GO:0055085">
    <property type="term" value="P:transmembrane transport"/>
    <property type="evidence" value="ECO:0007669"/>
    <property type="project" value="InterPro"/>
</dbReference>
<evidence type="ECO:0000313" key="9">
    <source>
        <dbReference type="Proteomes" id="UP000183413"/>
    </source>
</evidence>
<dbReference type="Proteomes" id="UP000183413">
    <property type="component" value="Unassembled WGS sequence"/>
</dbReference>
<evidence type="ECO:0000256" key="3">
    <source>
        <dbReference type="ARBA" id="ARBA00022989"/>
    </source>
</evidence>
<reference evidence="8 9" key="1">
    <citation type="submission" date="2016-10" db="EMBL/GenBank/DDBJ databases">
        <authorList>
            <person name="de Groot N.N."/>
        </authorList>
    </citation>
    <scope>NUCLEOTIDE SEQUENCE [LARGE SCALE GENOMIC DNA]</scope>
    <source>
        <strain evidence="8 9">DSM 43067</strain>
    </source>
</reference>
<keyword evidence="9" id="KW-1185">Reference proteome</keyword>
<name>A0A1I5GR89_9ACTN</name>
<feature type="region of interest" description="Disordered" evidence="5">
    <location>
        <begin position="1"/>
        <end position="21"/>
    </location>
</feature>
<sequence>MWLREKSSSGAAGASVTPPGDSVAVDRGKLRGNTIGAGHIVFFVVSAAAPLSGIVLGVPVIVGQGNGTGAAGTFVLVTAVLLLFAVGYSAMSRHIVNAGAFYTYVAHGLGRIPGLGAATLALFAYTAIQAGMFGALGAYVDRFVQRYLGAGLPWWLYSLAGTALCLALGVRKVEVGARALGVMLLLESALIIVLDVAIFATGGASEGGPAGLSWEPFSPAAVFSGALGIALVFAYTSFIGFEATVIYGEEARDPRRTVPKATYIALIGMGVFYSISAWLLTNSFRADSVVAEAGDDPESFAAKALRSQLGAISNDIMSVLIITSIFAAVLAFHNTLARYLFALGRQGLVWGRLGRTHRTRQSPHVACLVQAATATVVIGVFAVSGADPYGGLYVWATGLGAIGVIILQSIASVAVFVFFRRRSADKRVWHTVLAPALSMLGLLGLAAVSLSNFGLLIGDPGAVATVGMAATLPCAALVGMGRAAWLRRRDPVKYARIGDLPDDTTSPARPG</sequence>
<evidence type="ECO:0000313" key="8">
    <source>
        <dbReference type="EMBL" id="SFO38525.1"/>
    </source>
</evidence>
<feature type="transmembrane region" description="Helical" evidence="6">
    <location>
        <begin position="37"/>
        <end position="62"/>
    </location>
</feature>
<dbReference type="STRING" id="1993.SAMN04489713_105364"/>
<dbReference type="PANTHER" id="PTHR42770">
    <property type="entry name" value="AMINO ACID TRANSPORTER-RELATED"/>
    <property type="match status" value="1"/>
</dbReference>
<dbReference type="AlphaFoldDB" id="A0A1I5GR89"/>
<evidence type="ECO:0000256" key="2">
    <source>
        <dbReference type="ARBA" id="ARBA00022692"/>
    </source>
</evidence>
<evidence type="ECO:0000256" key="1">
    <source>
        <dbReference type="ARBA" id="ARBA00004141"/>
    </source>
</evidence>
<comment type="subcellular location">
    <subcellularLocation>
        <location evidence="1">Membrane</location>
        <topology evidence="1">Multi-pass membrane protein</topology>
    </subcellularLocation>
</comment>
<feature type="transmembrane region" description="Helical" evidence="6">
    <location>
        <begin position="68"/>
        <end position="91"/>
    </location>
</feature>
<keyword evidence="4 6" id="KW-0472">Membrane</keyword>
<dbReference type="InParanoid" id="A0A1I5GR89"/>
<feature type="transmembrane region" description="Helical" evidence="6">
    <location>
        <begin position="362"/>
        <end position="386"/>
    </location>
</feature>
<evidence type="ECO:0000256" key="6">
    <source>
        <dbReference type="SAM" id="Phobius"/>
    </source>
</evidence>
<organism evidence="8 9">
    <name type="scientific">Actinomadura madurae</name>
    <dbReference type="NCBI Taxonomy" id="1993"/>
    <lineage>
        <taxon>Bacteria</taxon>
        <taxon>Bacillati</taxon>
        <taxon>Actinomycetota</taxon>
        <taxon>Actinomycetes</taxon>
        <taxon>Streptosporangiales</taxon>
        <taxon>Thermomonosporaceae</taxon>
        <taxon>Actinomadura</taxon>
    </lineage>
</organism>
<feature type="domain" description="Amino acid permease/ SLC12A" evidence="7">
    <location>
        <begin position="39"/>
        <end position="451"/>
    </location>
</feature>
<dbReference type="EMBL" id="FOVH01000005">
    <property type="protein sequence ID" value="SFO38525.1"/>
    <property type="molecule type" value="Genomic_DNA"/>
</dbReference>
<feature type="transmembrane region" description="Helical" evidence="6">
    <location>
        <begin position="182"/>
        <end position="200"/>
    </location>
</feature>
<dbReference type="RefSeq" id="WP_177287720.1">
    <property type="nucleotide sequence ID" value="NZ_FOVH01000005.1"/>
</dbReference>
<dbReference type="PIRSF" id="PIRSF006060">
    <property type="entry name" value="AA_transporter"/>
    <property type="match status" value="1"/>
</dbReference>
<evidence type="ECO:0000256" key="4">
    <source>
        <dbReference type="ARBA" id="ARBA00023136"/>
    </source>
</evidence>
<feature type="transmembrane region" description="Helical" evidence="6">
    <location>
        <begin position="152"/>
        <end position="170"/>
    </location>
</feature>
<evidence type="ECO:0000259" key="7">
    <source>
        <dbReference type="Pfam" id="PF00324"/>
    </source>
</evidence>
<feature type="transmembrane region" description="Helical" evidence="6">
    <location>
        <begin position="261"/>
        <end position="280"/>
    </location>
</feature>
<proteinExistence type="predicted"/>
<dbReference type="GO" id="GO:0016020">
    <property type="term" value="C:membrane"/>
    <property type="evidence" value="ECO:0007669"/>
    <property type="project" value="UniProtKB-SubCell"/>
</dbReference>
<dbReference type="InterPro" id="IPR004841">
    <property type="entry name" value="AA-permease/SLC12A_dom"/>
</dbReference>